<reference evidence="5" key="2">
    <citation type="submission" date="2020-09" db="EMBL/GenBank/DDBJ databases">
        <authorList>
            <person name="Sun Q."/>
            <person name="Zhou Y."/>
        </authorList>
    </citation>
    <scope>NUCLEOTIDE SEQUENCE</scope>
    <source>
        <strain evidence="5">CGMCC 1.15958</strain>
    </source>
</reference>
<keyword evidence="2" id="KW-0238">DNA-binding</keyword>
<dbReference type="InterPro" id="IPR013655">
    <property type="entry name" value="PAS_fold_3"/>
</dbReference>
<dbReference type="GO" id="GO:0003677">
    <property type="term" value="F:DNA binding"/>
    <property type="evidence" value="ECO:0007669"/>
    <property type="project" value="UniProtKB-KW"/>
</dbReference>
<evidence type="ECO:0000313" key="6">
    <source>
        <dbReference type="Proteomes" id="UP000609064"/>
    </source>
</evidence>
<dbReference type="AlphaFoldDB" id="A0A917DXG3"/>
<dbReference type="GO" id="GO:0006355">
    <property type="term" value="P:regulation of DNA-templated transcription"/>
    <property type="evidence" value="ECO:0007669"/>
    <property type="project" value="InterPro"/>
</dbReference>
<gene>
    <name evidence="5" type="ORF">GCM10011514_51150</name>
</gene>
<dbReference type="PANTHER" id="PTHR44688:SF16">
    <property type="entry name" value="DNA-BINDING TRANSCRIPTIONAL ACTIVATOR DEVR_DOSR"/>
    <property type="match status" value="1"/>
</dbReference>
<keyword evidence="3" id="KW-0804">Transcription</keyword>
<dbReference type="Gene3D" id="3.30.450.20">
    <property type="entry name" value="PAS domain"/>
    <property type="match status" value="1"/>
</dbReference>
<sequence>MSEHNIIQEVFFKFLMQYKYDEKDLDYSSIPKYISTFQILSDIGNSGISVFDINKKEMAFYSANYGKLLGYVPSDYAETSFQFFDDKIHPDDKPKLVLNGISILKMFNQFSSDEKLNHKLINEYRMLNAQQKYIRLIEQHQILALDKKGQVWLLLGIVDISPNQEENDHVKSQLLNFRTGSFIPFEVSQKADLELTKREIEILKLVKEGLLSKEISDKLSISVHTVNTHRQRFLEKLGANNSMEAVMFASKFGLLD</sequence>
<accession>A0A917DXG3</accession>
<evidence type="ECO:0000259" key="4">
    <source>
        <dbReference type="PROSITE" id="PS50043"/>
    </source>
</evidence>
<dbReference type="Pfam" id="PF00196">
    <property type="entry name" value="GerE"/>
    <property type="match status" value="1"/>
</dbReference>
<evidence type="ECO:0000256" key="1">
    <source>
        <dbReference type="ARBA" id="ARBA00023015"/>
    </source>
</evidence>
<proteinExistence type="predicted"/>
<dbReference type="InterPro" id="IPR016032">
    <property type="entry name" value="Sig_transdc_resp-reg_C-effctor"/>
</dbReference>
<organism evidence="5 6">
    <name type="scientific">Emticicia aquatilis</name>
    <dbReference type="NCBI Taxonomy" id="1537369"/>
    <lineage>
        <taxon>Bacteria</taxon>
        <taxon>Pseudomonadati</taxon>
        <taxon>Bacteroidota</taxon>
        <taxon>Cytophagia</taxon>
        <taxon>Cytophagales</taxon>
        <taxon>Leadbetterellaceae</taxon>
        <taxon>Emticicia</taxon>
    </lineage>
</organism>
<dbReference type="SMART" id="SM00421">
    <property type="entry name" value="HTH_LUXR"/>
    <property type="match status" value="1"/>
</dbReference>
<evidence type="ECO:0000256" key="3">
    <source>
        <dbReference type="ARBA" id="ARBA00023163"/>
    </source>
</evidence>
<dbReference type="RefSeq" id="WP_188770903.1">
    <property type="nucleotide sequence ID" value="NZ_BMKK01000017.1"/>
</dbReference>
<evidence type="ECO:0000256" key="2">
    <source>
        <dbReference type="ARBA" id="ARBA00023125"/>
    </source>
</evidence>
<protein>
    <submittedName>
        <fullName evidence="5">Helix-turn-helix transcriptional regulator</fullName>
    </submittedName>
</protein>
<dbReference type="Proteomes" id="UP000609064">
    <property type="component" value="Unassembled WGS sequence"/>
</dbReference>
<comment type="caution">
    <text evidence="5">The sequence shown here is derived from an EMBL/GenBank/DDBJ whole genome shotgun (WGS) entry which is preliminary data.</text>
</comment>
<keyword evidence="1" id="KW-0805">Transcription regulation</keyword>
<dbReference type="CDD" id="cd06170">
    <property type="entry name" value="LuxR_C_like"/>
    <property type="match status" value="1"/>
</dbReference>
<dbReference type="PRINTS" id="PR00038">
    <property type="entry name" value="HTHLUXR"/>
</dbReference>
<keyword evidence="6" id="KW-1185">Reference proteome</keyword>
<dbReference type="PROSITE" id="PS50043">
    <property type="entry name" value="HTH_LUXR_2"/>
    <property type="match status" value="1"/>
</dbReference>
<dbReference type="Pfam" id="PF08447">
    <property type="entry name" value="PAS_3"/>
    <property type="match status" value="1"/>
</dbReference>
<dbReference type="PANTHER" id="PTHR44688">
    <property type="entry name" value="DNA-BINDING TRANSCRIPTIONAL ACTIVATOR DEVR_DOSR"/>
    <property type="match status" value="1"/>
</dbReference>
<reference evidence="5" key="1">
    <citation type="journal article" date="2014" name="Int. J. Syst. Evol. Microbiol.">
        <title>Complete genome sequence of Corynebacterium casei LMG S-19264T (=DSM 44701T), isolated from a smear-ripened cheese.</title>
        <authorList>
            <consortium name="US DOE Joint Genome Institute (JGI-PGF)"/>
            <person name="Walter F."/>
            <person name="Albersmeier A."/>
            <person name="Kalinowski J."/>
            <person name="Ruckert C."/>
        </authorList>
    </citation>
    <scope>NUCLEOTIDE SEQUENCE</scope>
    <source>
        <strain evidence="5">CGMCC 1.15958</strain>
    </source>
</reference>
<evidence type="ECO:0000313" key="5">
    <source>
        <dbReference type="EMBL" id="GGD80786.1"/>
    </source>
</evidence>
<name>A0A917DXG3_9BACT</name>
<feature type="domain" description="HTH luxR-type" evidence="4">
    <location>
        <begin position="188"/>
        <end position="253"/>
    </location>
</feature>
<dbReference type="EMBL" id="BMKK01000017">
    <property type="protein sequence ID" value="GGD80786.1"/>
    <property type="molecule type" value="Genomic_DNA"/>
</dbReference>
<dbReference type="InterPro" id="IPR036388">
    <property type="entry name" value="WH-like_DNA-bd_sf"/>
</dbReference>
<dbReference type="Gene3D" id="1.10.10.10">
    <property type="entry name" value="Winged helix-like DNA-binding domain superfamily/Winged helix DNA-binding domain"/>
    <property type="match status" value="1"/>
</dbReference>
<dbReference type="SUPFAM" id="SSF46894">
    <property type="entry name" value="C-terminal effector domain of the bipartite response regulators"/>
    <property type="match status" value="1"/>
</dbReference>
<dbReference type="InterPro" id="IPR000792">
    <property type="entry name" value="Tscrpt_reg_LuxR_C"/>
</dbReference>